<accession>A0ABV5HRJ2</accession>
<sequence>MDFQSLLFSFEGRIGRKTFWVWNVCYYAAIIILISLANTLVPLWAHLLVPVILLVLLYPDLAMTAKRWHDRNKSSWWLLLNVPLLIGRLAAPVAASAADEPMMTWQTTISFVALFCGVWILVECGFLKGTPGENRFGPAVVSSS</sequence>
<evidence type="ECO:0000313" key="3">
    <source>
        <dbReference type="Proteomes" id="UP001589645"/>
    </source>
</evidence>
<feature type="transmembrane region" description="Helical" evidence="1">
    <location>
        <begin position="75"/>
        <end position="97"/>
    </location>
</feature>
<organism evidence="2 3">
    <name type="scientific">Vibrio olivae</name>
    <dbReference type="NCBI Taxonomy" id="1243002"/>
    <lineage>
        <taxon>Bacteria</taxon>
        <taxon>Pseudomonadati</taxon>
        <taxon>Pseudomonadota</taxon>
        <taxon>Gammaproteobacteria</taxon>
        <taxon>Vibrionales</taxon>
        <taxon>Vibrionaceae</taxon>
        <taxon>Vibrio</taxon>
    </lineage>
</organism>
<gene>
    <name evidence="2" type="ORF">ACFFUV_16280</name>
</gene>
<dbReference type="RefSeq" id="WP_390194683.1">
    <property type="nucleotide sequence ID" value="NZ_JBHMEP010000005.1"/>
</dbReference>
<feature type="transmembrane region" description="Helical" evidence="1">
    <location>
        <begin position="103"/>
        <end position="122"/>
    </location>
</feature>
<keyword evidence="3" id="KW-1185">Reference proteome</keyword>
<keyword evidence="1" id="KW-0812">Transmembrane</keyword>
<feature type="transmembrane region" description="Helical" evidence="1">
    <location>
        <begin position="20"/>
        <end position="37"/>
    </location>
</feature>
<dbReference type="PANTHER" id="PTHR34980:SF1">
    <property type="entry name" value="INNER MEMBRANE PROTEIN"/>
    <property type="match status" value="1"/>
</dbReference>
<feature type="transmembrane region" description="Helical" evidence="1">
    <location>
        <begin position="43"/>
        <end position="63"/>
    </location>
</feature>
<dbReference type="Proteomes" id="UP001589645">
    <property type="component" value="Unassembled WGS sequence"/>
</dbReference>
<dbReference type="Pfam" id="PF05656">
    <property type="entry name" value="DUF805"/>
    <property type="match status" value="1"/>
</dbReference>
<dbReference type="PANTHER" id="PTHR34980">
    <property type="entry name" value="INNER MEMBRANE PROTEIN-RELATED-RELATED"/>
    <property type="match status" value="1"/>
</dbReference>
<reference evidence="2 3" key="1">
    <citation type="submission" date="2024-09" db="EMBL/GenBank/DDBJ databases">
        <authorList>
            <person name="Sun Q."/>
            <person name="Mori K."/>
        </authorList>
    </citation>
    <scope>NUCLEOTIDE SEQUENCE [LARGE SCALE GENOMIC DNA]</scope>
    <source>
        <strain evidence="2 3">CECT 8064</strain>
    </source>
</reference>
<comment type="caution">
    <text evidence="2">The sequence shown here is derived from an EMBL/GenBank/DDBJ whole genome shotgun (WGS) entry which is preliminary data.</text>
</comment>
<keyword evidence="1" id="KW-0472">Membrane</keyword>
<proteinExistence type="predicted"/>
<keyword evidence="1" id="KW-1133">Transmembrane helix</keyword>
<name>A0ABV5HRJ2_9VIBR</name>
<evidence type="ECO:0000256" key="1">
    <source>
        <dbReference type="SAM" id="Phobius"/>
    </source>
</evidence>
<protein>
    <submittedName>
        <fullName evidence="2">DUF805 domain-containing protein</fullName>
    </submittedName>
</protein>
<dbReference type="EMBL" id="JBHMEP010000005">
    <property type="protein sequence ID" value="MFB9136532.1"/>
    <property type="molecule type" value="Genomic_DNA"/>
</dbReference>
<dbReference type="InterPro" id="IPR008523">
    <property type="entry name" value="DUF805"/>
</dbReference>
<evidence type="ECO:0000313" key="2">
    <source>
        <dbReference type="EMBL" id="MFB9136532.1"/>
    </source>
</evidence>